<dbReference type="Pfam" id="PF00773">
    <property type="entry name" value="RNB"/>
    <property type="match status" value="1"/>
</dbReference>
<organism evidence="2 3">
    <name type="scientific">Parascaris equorum</name>
    <name type="common">Equine roundworm</name>
    <dbReference type="NCBI Taxonomy" id="6256"/>
    <lineage>
        <taxon>Eukaryota</taxon>
        <taxon>Metazoa</taxon>
        <taxon>Ecdysozoa</taxon>
        <taxon>Nematoda</taxon>
        <taxon>Chromadorea</taxon>
        <taxon>Rhabditida</taxon>
        <taxon>Spirurina</taxon>
        <taxon>Ascaridomorpha</taxon>
        <taxon>Ascaridoidea</taxon>
        <taxon>Ascarididae</taxon>
        <taxon>Parascaris</taxon>
    </lineage>
</organism>
<dbReference type="InterPro" id="IPR012340">
    <property type="entry name" value="NA-bd_OB-fold"/>
</dbReference>
<evidence type="ECO:0000313" key="2">
    <source>
        <dbReference type="Proteomes" id="UP000887564"/>
    </source>
</evidence>
<dbReference type="GO" id="GO:0006402">
    <property type="term" value="P:mRNA catabolic process"/>
    <property type="evidence" value="ECO:0007669"/>
    <property type="project" value="TreeGrafter"/>
</dbReference>
<dbReference type="GO" id="GO:0010587">
    <property type="term" value="P:miRNA catabolic process"/>
    <property type="evidence" value="ECO:0007669"/>
    <property type="project" value="TreeGrafter"/>
</dbReference>
<reference evidence="3" key="1">
    <citation type="submission" date="2022-11" db="UniProtKB">
        <authorList>
            <consortium name="WormBaseParasite"/>
        </authorList>
    </citation>
    <scope>IDENTIFICATION</scope>
</reference>
<evidence type="ECO:0000259" key="1">
    <source>
        <dbReference type="Pfam" id="PF00773"/>
    </source>
</evidence>
<proteinExistence type="predicted"/>
<name>A0A914R900_PAREQ</name>
<feature type="domain" description="RNB" evidence="1">
    <location>
        <begin position="2"/>
        <end position="63"/>
    </location>
</feature>
<dbReference type="AlphaFoldDB" id="A0A914R900"/>
<dbReference type="Proteomes" id="UP000887564">
    <property type="component" value="Unplaced"/>
</dbReference>
<dbReference type="PANTHER" id="PTHR23355:SF9">
    <property type="entry name" value="DIS3-LIKE EXONUCLEASE 2"/>
    <property type="match status" value="1"/>
</dbReference>
<dbReference type="GO" id="GO:0003723">
    <property type="term" value="F:RNA binding"/>
    <property type="evidence" value="ECO:0007669"/>
    <property type="project" value="InterPro"/>
</dbReference>
<dbReference type="WBParaSite" id="PEQ_0000117501-mRNA-1">
    <property type="protein sequence ID" value="PEQ_0000117501-mRNA-1"/>
    <property type="gene ID" value="PEQ_0000117501"/>
</dbReference>
<dbReference type="PANTHER" id="PTHR23355">
    <property type="entry name" value="RIBONUCLEASE"/>
    <property type="match status" value="1"/>
</dbReference>
<dbReference type="InterPro" id="IPR001900">
    <property type="entry name" value="RNase_II/R"/>
</dbReference>
<dbReference type="SUPFAM" id="SSF50249">
    <property type="entry name" value="Nucleic acid-binding proteins"/>
    <property type="match status" value="1"/>
</dbReference>
<dbReference type="GO" id="GO:0000932">
    <property type="term" value="C:P-body"/>
    <property type="evidence" value="ECO:0007669"/>
    <property type="project" value="TreeGrafter"/>
</dbReference>
<evidence type="ECO:0000313" key="3">
    <source>
        <dbReference type="WBParaSite" id="PEQ_0000117501-mRNA-1"/>
    </source>
</evidence>
<keyword evidence="2" id="KW-1185">Reference proteome</keyword>
<protein>
    <submittedName>
        <fullName evidence="3">Ribonuclease II/R domain-containing protein</fullName>
    </submittedName>
</protein>
<accession>A0A914R900</accession>
<dbReference type="InterPro" id="IPR050180">
    <property type="entry name" value="RNR_Ribonuclease"/>
</dbReference>
<sequence>MKQGVVPMLPRILCEDICSLNPGKDRLTFSVVWKMNDKAEVFEEWFGRSIIRSCCKLAYEHAQ</sequence>
<dbReference type="GO" id="GO:0000175">
    <property type="term" value="F:3'-5'-RNA exonuclease activity"/>
    <property type="evidence" value="ECO:0007669"/>
    <property type="project" value="TreeGrafter"/>
</dbReference>